<dbReference type="InterPro" id="IPR049492">
    <property type="entry name" value="BD-FAE-like_dom"/>
</dbReference>
<dbReference type="SUPFAM" id="SSF53474">
    <property type="entry name" value="alpha/beta-Hydrolases"/>
    <property type="match status" value="1"/>
</dbReference>
<proteinExistence type="predicted"/>
<dbReference type="AlphaFoldDB" id="A0A8J7R5S7"/>
<dbReference type="EMBL" id="JAGIYY010000001">
    <property type="protein sequence ID" value="MBP0438312.1"/>
    <property type="molecule type" value="Genomic_DNA"/>
</dbReference>
<keyword evidence="4" id="KW-1185">Reference proteome</keyword>
<dbReference type="RefSeq" id="WP_209334219.1">
    <property type="nucleotide sequence ID" value="NZ_JAGIYY010000001.1"/>
</dbReference>
<sequence length="286" mass="31323">MNGEADTRGTDPYRIRDFVPDFDAIAAEFAARSRSLSATATMRVDVAYGPRPRETLDLIFPDRVTEGAPLHVFVHGGYWRSGNKEDYRFVAAPVLAAGGICALVEYDLMPGRRLAVLVDQVRRALCWLQNNAQSFGADPGRLTVSGHSAGAHLSSYLAATGFEEEDKAPTLPDLRGLLLLSGIYDLSDIPNSFLRHEAAMTQDEAEAWSPLTSKQHAVARRILAYGVEETAPFHDQALALQQRLKSQALQAEILPIAERNHMSVVLDLGDRDTPLGRRLSDLVTSA</sequence>
<dbReference type="Gene3D" id="3.40.50.1820">
    <property type="entry name" value="alpha/beta hydrolase"/>
    <property type="match status" value="1"/>
</dbReference>
<protein>
    <submittedName>
        <fullName evidence="3">Alpha/beta hydrolase</fullName>
    </submittedName>
</protein>
<feature type="domain" description="BD-FAE-like" evidence="2">
    <location>
        <begin position="56"/>
        <end position="162"/>
    </location>
</feature>
<evidence type="ECO:0000256" key="1">
    <source>
        <dbReference type="ARBA" id="ARBA00022801"/>
    </source>
</evidence>
<organism evidence="3 4">
    <name type="scientific">Tianweitania sediminis</name>
    <dbReference type="NCBI Taxonomy" id="1502156"/>
    <lineage>
        <taxon>Bacteria</taxon>
        <taxon>Pseudomonadati</taxon>
        <taxon>Pseudomonadota</taxon>
        <taxon>Alphaproteobacteria</taxon>
        <taxon>Hyphomicrobiales</taxon>
        <taxon>Phyllobacteriaceae</taxon>
        <taxon>Tianweitania</taxon>
    </lineage>
</organism>
<evidence type="ECO:0000259" key="2">
    <source>
        <dbReference type="Pfam" id="PF20434"/>
    </source>
</evidence>
<dbReference type="PANTHER" id="PTHR48081:SF33">
    <property type="entry name" value="KYNURENINE FORMAMIDASE"/>
    <property type="match status" value="1"/>
</dbReference>
<accession>A0A8J7R5S7</accession>
<dbReference type="InterPro" id="IPR029058">
    <property type="entry name" value="AB_hydrolase_fold"/>
</dbReference>
<dbReference type="Proteomes" id="UP000666240">
    <property type="component" value="Unassembled WGS sequence"/>
</dbReference>
<evidence type="ECO:0000313" key="3">
    <source>
        <dbReference type="EMBL" id="MBP0438312.1"/>
    </source>
</evidence>
<dbReference type="GO" id="GO:0016787">
    <property type="term" value="F:hydrolase activity"/>
    <property type="evidence" value="ECO:0007669"/>
    <property type="project" value="UniProtKB-KW"/>
</dbReference>
<reference evidence="3" key="1">
    <citation type="submission" date="2021-03" db="EMBL/GenBank/DDBJ databases">
        <title>Genome sequencing and assembly of Tianweitania sediminis.</title>
        <authorList>
            <person name="Chhetri G."/>
        </authorList>
    </citation>
    <scope>NUCLEOTIDE SEQUENCE</scope>
    <source>
        <strain evidence="3">Z8</strain>
    </source>
</reference>
<comment type="caution">
    <text evidence="3">The sequence shown here is derived from an EMBL/GenBank/DDBJ whole genome shotgun (WGS) entry which is preliminary data.</text>
</comment>
<gene>
    <name evidence="3" type="ORF">J5Y06_06595</name>
</gene>
<name>A0A8J7R5S7_9HYPH</name>
<dbReference type="InterPro" id="IPR050300">
    <property type="entry name" value="GDXG_lipolytic_enzyme"/>
</dbReference>
<evidence type="ECO:0000313" key="4">
    <source>
        <dbReference type="Proteomes" id="UP000666240"/>
    </source>
</evidence>
<keyword evidence="1 3" id="KW-0378">Hydrolase</keyword>
<dbReference type="Pfam" id="PF20434">
    <property type="entry name" value="BD-FAE"/>
    <property type="match status" value="1"/>
</dbReference>
<dbReference type="PANTHER" id="PTHR48081">
    <property type="entry name" value="AB HYDROLASE SUPERFAMILY PROTEIN C4A8.06C"/>
    <property type="match status" value="1"/>
</dbReference>